<dbReference type="EMBL" id="JAFMOU010000053">
    <property type="protein sequence ID" value="MBU9833533.1"/>
    <property type="molecule type" value="Genomic_DNA"/>
</dbReference>
<name>A0ABS6KW31_9GAMM</name>
<dbReference type="InterPro" id="IPR052517">
    <property type="entry name" value="GlcG_carb_metab_protein"/>
</dbReference>
<dbReference type="RefSeq" id="WP_217137478.1">
    <property type="nucleotide sequence ID" value="NZ_JAFMOS010000385.1"/>
</dbReference>
<gene>
    <name evidence="1" type="ORF">J1786_01555</name>
</gene>
<dbReference type="InterPro" id="IPR005624">
    <property type="entry name" value="PduO/GlcC-like"/>
</dbReference>
<dbReference type="PANTHER" id="PTHR34309:SF10">
    <property type="entry name" value="SLR1406 PROTEIN"/>
    <property type="match status" value="1"/>
</dbReference>
<accession>A0ABS6KW31</accession>
<comment type="caution">
    <text evidence="1">The sequence shown here is derived from an EMBL/GenBank/DDBJ whole genome shotgun (WGS) entry which is preliminary data.</text>
</comment>
<dbReference type="PANTHER" id="PTHR34309">
    <property type="entry name" value="SLR1406 PROTEIN"/>
    <property type="match status" value="1"/>
</dbReference>
<reference evidence="1 2" key="1">
    <citation type="submission" date="2021-03" db="EMBL/GenBank/DDBJ databases">
        <title>Five novel Rahnella species.</title>
        <authorList>
            <person name="Brady C."/>
            <person name="Asselin J."/>
            <person name="Beer S."/>
            <person name="Bruberg M.B."/>
            <person name="Crampton B."/>
            <person name="Venter S."/>
            <person name="Arnold D."/>
            <person name="Denman S."/>
        </authorList>
    </citation>
    <scope>NUCLEOTIDE SEQUENCE [LARGE SCALE GENOMIC DNA]</scope>
    <source>
        <strain evidence="1 2">L72c</strain>
    </source>
</reference>
<proteinExistence type="predicted"/>
<keyword evidence="2" id="KW-1185">Reference proteome</keyword>
<evidence type="ECO:0000313" key="2">
    <source>
        <dbReference type="Proteomes" id="UP000699865"/>
    </source>
</evidence>
<organism evidence="1 2">
    <name type="scientific">Rahnella perminowiae</name>
    <dbReference type="NCBI Taxonomy" id="2816244"/>
    <lineage>
        <taxon>Bacteria</taxon>
        <taxon>Pseudomonadati</taxon>
        <taxon>Pseudomonadota</taxon>
        <taxon>Gammaproteobacteria</taxon>
        <taxon>Enterobacterales</taxon>
        <taxon>Yersiniaceae</taxon>
        <taxon>Rahnella</taxon>
    </lineage>
</organism>
<evidence type="ECO:0000313" key="1">
    <source>
        <dbReference type="EMBL" id="MBU9833533.1"/>
    </source>
</evidence>
<dbReference type="Pfam" id="PF03928">
    <property type="entry name" value="HbpS-like"/>
    <property type="match status" value="1"/>
</dbReference>
<protein>
    <submittedName>
        <fullName evidence="1">Heme-binding protein</fullName>
    </submittedName>
</protein>
<sequence>MAITAAEAALNTCRHSGYRVGVAVIDTEGKVRVLLNADGTDGSHGFVAMRKAEAALAFNMPSSEVNDLAQSDKSVLKRVTLSMLLDGGAVPLHVGSTLVGAIGVSGSAGKIIGAQDEVCARAGRDAFAAQQK</sequence>
<dbReference type="Proteomes" id="UP000699865">
    <property type="component" value="Unassembled WGS sequence"/>
</dbReference>